<evidence type="ECO:0000256" key="1">
    <source>
        <dbReference type="SAM" id="MobiDB-lite"/>
    </source>
</evidence>
<dbReference type="EMBL" id="LAYY01000032">
    <property type="protein sequence ID" value="KKK36373.1"/>
    <property type="molecule type" value="Genomic_DNA"/>
</dbReference>
<gene>
    <name evidence="2" type="ORF">WQ57_19525</name>
</gene>
<evidence type="ECO:0000313" key="2">
    <source>
        <dbReference type="EMBL" id="KKK36373.1"/>
    </source>
</evidence>
<accession>A0A0M2SQ65</accession>
<comment type="caution">
    <text evidence="2">The sequence shown here is derived from an EMBL/GenBank/DDBJ whole genome shotgun (WGS) entry which is preliminary data.</text>
</comment>
<keyword evidence="3" id="KW-1185">Reference proteome</keyword>
<protein>
    <submittedName>
        <fullName evidence="2">Uncharacterized protein</fullName>
    </submittedName>
</protein>
<name>A0A0M2SQ65_9BACI</name>
<proteinExistence type="predicted"/>
<feature type="compositionally biased region" description="Low complexity" evidence="1">
    <location>
        <begin position="1"/>
        <end position="26"/>
    </location>
</feature>
<dbReference type="Proteomes" id="UP000034166">
    <property type="component" value="Unassembled WGS sequence"/>
</dbReference>
<reference evidence="2 3" key="1">
    <citation type="submission" date="2015-04" db="EMBL/GenBank/DDBJ databases">
        <title>Taxonomic description and genome sequence of Bacillus campisalis sp. nov., a novel member of the genus Bacillus isolated from solar saltern.</title>
        <authorList>
            <person name="Mathan Kumar R."/>
            <person name="Kaur G."/>
            <person name="Kumar A."/>
            <person name="Singh N.K."/>
            <person name="Kaur N."/>
            <person name="Kumar N."/>
            <person name="Mayilraj S."/>
        </authorList>
    </citation>
    <scope>NUCLEOTIDE SEQUENCE [LARGE SCALE GENOMIC DNA]</scope>
    <source>
        <strain evidence="2 3">SA2-6</strain>
    </source>
</reference>
<evidence type="ECO:0000313" key="3">
    <source>
        <dbReference type="Proteomes" id="UP000034166"/>
    </source>
</evidence>
<feature type="region of interest" description="Disordered" evidence="1">
    <location>
        <begin position="1"/>
        <end position="60"/>
    </location>
</feature>
<feature type="compositionally biased region" description="Low complexity" evidence="1">
    <location>
        <begin position="42"/>
        <end position="51"/>
    </location>
</feature>
<dbReference type="RefSeq" id="WP_046525448.1">
    <property type="nucleotide sequence ID" value="NZ_LAYY01000032.1"/>
</dbReference>
<organism evidence="2 3">
    <name type="scientific">Mesobacillus campisalis</name>
    <dbReference type="NCBI Taxonomy" id="1408103"/>
    <lineage>
        <taxon>Bacteria</taxon>
        <taxon>Bacillati</taxon>
        <taxon>Bacillota</taxon>
        <taxon>Bacilli</taxon>
        <taxon>Bacillales</taxon>
        <taxon>Bacillaceae</taxon>
        <taxon>Mesobacillus</taxon>
    </lineage>
</organism>
<sequence length="60" mass="7046">MDNQNSRNQNERQGQQNNNQDNGFFESIGQGFENLMDTVTGNDNQRNNQKNDQNRDNQDR</sequence>
<dbReference type="AlphaFoldDB" id="A0A0M2SQ65"/>